<comment type="caution">
    <text evidence="1">The sequence shown here is derived from an EMBL/GenBank/DDBJ whole genome shotgun (WGS) entry which is preliminary data.</text>
</comment>
<accession>A0ACC0YMW0</accession>
<dbReference type="EMBL" id="CM047741">
    <property type="protein sequence ID" value="KAJ0038761.1"/>
    <property type="molecule type" value="Genomic_DNA"/>
</dbReference>
<gene>
    <name evidence="1" type="ORF">Pint_23711</name>
</gene>
<protein>
    <submittedName>
        <fullName evidence="1">Uncharacterized protein</fullName>
    </submittedName>
</protein>
<reference evidence="2" key="1">
    <citation type="journal article" date="2023" name="G3 (Bethesda)">
        <title>Genome assembly and association tests identify interacting loci associated with vigor, precocity, and sex in interspecific pistachio rootstocks.</title>
        <authorList>
            <person name="Palmer W."/>
            <person name="Jacygrad E."/>
            <person name="Sagayaradj S."/>
            <person name="Cavanaugh K."/>
            <person name="Han R."/>
            <person name="Bertier L."/>
            <person name="Beede B."/>
            <person name="Kafkas S."/>
            <person name="Golino D."/>
            <person name="Preece J."/>
            <person name="Michelmore R."/>
        </authorList>
    </citation>
    <scope>NUCLEOTIDE SEQUENCE [LARGE SCALE GENOMIC DNA]</scope>
</reference>
<dbReference type="Proteomes" id="UP001163603">
    <property type="component" value="Chromosome 6"/>
</dbReference>
<keyword evidence="2" id="KW-1185">Reference proteome</keyword>
<evidence type="ECO:0000313" key="2">
    <source>
        <dbReference type="Proteomes" id="UP001163603"/>
    </source>
</evidence>
<sequence>MALRFDSRDVSAFKFLLLLSVMYGIMSVLVYSIIHMKFVKPLDFHAPLDRFSEARAIQHVRVLSEEIDGRQEGRPGLREAAVYIKTQLEMIKERAGSKLRIEVEETTVNGSFNMLFLGHSISLGYRNHTNIIMRISSTDSREDEPSVLMNGHFDGPLGSPGAGDCGSCVASMLELARLTVDSGWIPPRPIIFLFNGAEELFLLGAHGFMKTHKWRDSVGAFINVEASGSGDLVCQSGPTSWPSLVYAQSAIYPMAHSAAQDVFPIIPGDTDYRIFSQDYGNIPGLDIIFLLGGYYYHTSYDTVDRLLPGSMQARGDNFFSLLKAFSNSSRLQITHGRESFGDTYNENKDERAVFFDYLTWFMIYYSRSVSMVLHRIPIVMFLSVPFFLCLLNSGLHAWFSKFCDFVKGTMFHATGIVMAIIFPVTFSILRLLFSSYAMSWFAHPFLALMMFVPCSLVGLLIPRVIWSHFPLSQDAKALKTSKEALSDEARFWGAFGFYAIITLAYLVAGLSGGFLTFSLSSSMIPAWIFFCLSTKFYGHRALRSTIVYTVPLIPCLLYSVYFGGLLFQFLTEKMGMMGAVPPPYGYYVPDIVVAAITGVVTGWCVGPLIPTCGHWLARSSVLKFLLHLSVLALALSSQFFPYSMDAPKRIVFQHTFMTADANQVAESSYDFSVVDSNSLLFLFKYAPEVAKELLIDSEFSFKAANISQPETWMSIFPVSLLFSRSLKFPARSDGILKRYKYFPHLSNYKPHTTSGDGSRRVYLEFSLGSLEEVWVAVLNITGPLSSWSFADNKLPAPETVYGGPPSYICRLSGSSHENWTFWLEASSSEHLRVQVSVVDQILVDEAKKLKSLFPDWADVKYSKEPDNPTKSCKSRGSDLRVHFKNTRETAHAIRKLPLVKAKRYLEDVMAHKQAIPFTRFCGGVGRTAQAKNRHPNGQGRWPVKSAKFILDLLKNAESNAEVKGLDVDALYISHIQVNQAQKQRRRTYRAHGRINPYMSSPCHIELTLSEKEEPVKKELSFRHRDFLHSTLHITMDWQGQKLAEHLMQIMLLASAVVAFVTGYAMSSFQMMMLIYAGGVVLTTLITVPNWPFFNRHPLNWLDPSEAEKHPKPQVAVSSKKKPAKK</sequence>
<proteinExistence type="predicted"/>
<organism evidence="1 2">
    <name type="scientific">Pistacia integerrima</name>
    <dbReference type="NCBI Taxonomy" id="434235"/>
    <lineage>
        <taxon>Eukaryota</taxon>
        <taxon>Viridiplantae</taxon>
        <taxon>Streptophyta</taxon>
        <taxon>Embryophyta</taxon>
        <taxon>Tracheophyta</taxon>
        <taxon>Spermatophyta</taxon>
        <taxon>Magnoliopsida</taxon>
        <taxon>eudicotyledons</taxon>
        <taxon>Gunneridae</taxon>
        <taxon>Pentapetalae</taxon>
        <taxon>rosids</taxon>
        <taxon>malvids</taxon>
        <taxon>Sapindales</taxon>
        <taxon>Anacardiaceae</taxon>
        <taxon>Pistacia</taxon>
    </lineage>
</organism>
<name>A0ACC0YMW0_9ROSI</name>
<evidence type="ECO:0000313" key="1">
    <source>
        <dbReference type="EMBL" id="KAJ0038761.1"/>
    </source>
</evidence>